<gene>
    <name evidence="1" type="ORF">DT23_12970</name>
</gene>
<dbReference type="Proteomes" id="UP000027471">
    <property type="component" value="Unassembled WGS sequence"/>
</dbReference>
<keyword evidence="2" id="KW-1185">Reference proteome</keyword>
<reference evidence="1 2" key="1">
    <citation type="journal article" date="2015" name="Antonie Van Leeuwenhoek">
        <title>Thioclava indica sp. nov., isolated from surface seawater of the Indian Ocean.</title>
        <authorList>
            <person name="Liu Y."/>
            <person name="Lai Q."/>
            <person name="Du J."/>
            <person name="Xu H."/>
            <person name="Jiang L."/>
            <person name="Shao Z."/>
        </authorList>
    </citation>
    <scope>NUCLEOTIDE SEQUENCE [LARGE SCALE GENOMIC DNA]</scope>
    <source>
        <strain evidence="1 2">DT23-4</strain>
    </source>
</reference>
<name>A0A074JSL8_9RHOB</name>
<protein>
    <recommendedName>
        <fullName evidence="3">DUF1499 domain-containing protein</fullName>
    </recommendedName>
</protein>
<dbReference type="RefSeq" id="WP_038129363.1">
    <property type="nucleotide sequence ID" value="NZ_AUNB01000017.1"/>
</dbReference>
<dbReference type="AlphaFoldDB" id="A0A074JSL8"/>
<evidence type="ECO:0008006" key="3">
    <source>
        <dbReference type="Google" id="ProtNLM"/>
    </source>
</evidence>
<comment type="caution">
    <text evidence="1">The sequence shown here is derived from an EMBL/GenBank/DDBJ whole genome shotgun (WGS) entry which is preliminary data.</text>
</comment>
<dbReference type="Pfam" id="PF07386">
    <property type="entry name" value="DUF1499"/>
    <property type="match status" value="1"/>
</dbReference>
<proteinExistence type="predicted"/>
<accession>A0A074JSL8</accession>
<sequence length="141" mass="14983">MKVLMWGIVIVVVLIAAGDAYVRRAPIDPARYAVDGLSKPPGDYPETGGFQGARKPSDPAASMSALDRIIRATARTQQVAGSVAAGHASYVTRSSFWGFPDVTNVWISGDTLQIRGHLVFGSSDLGVNAKRIKGWLDEAGL</sequence>
<dbReference type="InterPro" id="IPR010865">
    <property type="entry name" value="DUF1499"/>
</dbReference>
<evidence type="ECO:0000313" key="1">
    <source>
        <dbReference type="EMBL" id="KEO60626.1"/>
    </source>
</evidence>
<evidence type="ECO:0000313" key="2">
    <source>
        <dbReference type="Proteomes" id="UP000027471"/>
    </source>
</evidence>
<dbReference type="OrthoDB" id="8479024at2"/>
<dbReference type="EMBL" id="AUNB01000017">
    <property type="protein sequence ID" value="KEO60626.1"/>
    <property type="molecule type" value="Genomic_DNA"/>
</dbReference>
<dbReference type="eggNOG" id="COG4446">
    <property type="taxonomic scope" value="Bacteria"/>
</dbReference>
<organism evidence="1 2">
    <name type="scientific">Thioclava indica</name>
    <dbReference type="NCBI Taxonomy" id="1353528"/>
    <lineage>
        <taxon>Bacteria</taxon>
        <taxon>Pseudomonadati</taxon>
        <taxon>Pseudomonadota</taxon>
        <taxon>Alphaproteobacteria</taxon>
        <taxon>Rhodobacterales</taxon>
        <taxon>Paracoccaceae</taxon>
        <taxon>Thioclava</taxon>
    </lineage>
</organism>
<dbReference type="STRING" id="1353528.DT23_12970"/>